<organism evidence="2 3">
    <name type="scientific">Polyangium fumosum</name>
    <dbReference type="NCBI Taxonomy" id="889272"/>
    <lineage>
        <taxon>Bacteria</taxon>
        <taxon>Pseudomonadati</taxon>
        <taxon>Myxococcota</taxon>
        <taxon>Polyangia</taxon>
        <taxon>Polyangiales</taxon>
        <taxon>Polyangiaceae</taxon>
        <taxon>Polyangium</taxon>
    </lineage>
</organism>
<dbReference type="AlphaFoldDB" id="A0A4U1JA55"/>
<dbReference type="EMBL" id="SSMQ01000021">
    <property type="protein sequence ID" value="TKD05326.1"/>
    <property type="molecule type" value="Genomic_DNA"/>
</dbReference>
<evidence type="ECO:0000313" key="2">
    <source>
        <dbReference type="EMBL" id="TKD05326.1"/>
    </source>
</evidence>
<protein>
    <submittedName>
        <fullName evidence="2">Uncharacterized protein</fullName>
    </submittedName>
</protein>
<name>A0A4U1JA55_9BACT</name>
<keyword evidence="3" id="KW-1185">Reference proteome</keyword>
<proteinExistence type="predicted"/>
<feature type="chain" id="PRO_5020279978" evidence="1">
    <location>
        <begin position="20"/>
        <end position="199"/>
    </location>
</feature>
<keyword evidence="1" id="KW-0732">Signal</keyword>
<dbReference type="RefSeq" id="WP_136930874.1">
    <property type="nucleotide sequence ID" value="NZ_SSMQ01000021.1"/>
</dbReference>
<sequence length="199" mass="20894">MRWPLLVALFLVGCGPSPAASGAESYAGSMPASGRVMLHGVTVAPCKFGGETWDGTEHIDPSQIDLLGNLLRGRVPYVEIAKALAAPANAALDKPDVKGRAKILGVSEGAPVVLRGQEDSFTPQFQGPPTFQDVAFDGSARLAVELLDDDMVDDDAMGSFQLGADEMLEAFRAGNVHQVRVDSQTNGQVLFAAISVLAD</sequence>
<evidence type="ECO:0000313" key="3">
    <source>
        <dbReference type="Proteomes" id="UP000309215"/>
    </source>
</evidence>
<comment type="caution">
    <text evidence="2">The sequence shown here is derived from an EMBL/GenBank/DDBJ whole genome shotgun (WGS) entry which is preliminary data.</text>
</comment>
<gene>
    <name evidence="2" type="ORF">E8A74_21250</name>
</gene>
<accession>A0A4U1JA55</accession>
<reference evidence="2 3" key="1">
    <citation type="submission" date="2019-04" db="EMBL/GenBank/DDBJ databases">
        <authorList>
            <person name="Li Y."/>
            <person name="Wang J."/>
        </authorList>
    </citation>
    <scope>NUCLEOTIDE SEQUENCE [LARGE SCALE GENOMIC DNA]</scope>
    <source>
        <strain evidence="2 3">DSM 14668</strain>
    </source>
</reference>
<dbReference type="OrthoDB" id="5509933at2"/>
<feature type="signal peptide" evidence="1">
    <location>
        <begin position="1"/>
        <end position="19"/>
    </location>
</feature>
<dbReference type="Proteomes" id="UP000309215">
    <property type="component" value="Unassembled WGS sequence"/>
</dbReference>
<evidence type="ECO:0000256" key="1">
    <source>
        <dbReference type="SAM" id="SignalP"/>
    </source>
</evidence>